<dbReference type="Pfam" id="PF00534">
    <property type="entry name" value="Glycos_transf_1"/>
    <property type="match status" value="1"/>
</dbReference>
<reference evidence="3 4" key="1">
    <citation type="submission" date="2017-05" db="EMBL/GenBank/DDBJ databases">
        <title>Vagococcus spp. assemblies.</title>
        <authorList>
            <person name="Gulvik C.A."/>
        </authorList>
    </citation>
    <scope>NUCLEOTIDE SEQUENCE [LARGE SCALE GENOMIC DNA]</scope>
    <source>
        <strain evidence="3 4">NCFB 2777</strain>
    </source>
</reference>
<dbReference type="CDD" id="cd03817">
    <property type="entry name" value="GT4_UGDG-like"/>
    <property type="match status" value="1"/>
</dbReference>
<dbReference type="Pfam" id="PF13439">
    <property type="entry name" value="Glyco_transf_4"/>
    <property type="match status" value="1"/>
</dbReference>
<dbReference type="SUPFAM" id="SSF53756">
    <property type="entry name" value="UDP-Glycosyltransferase/glycogen phosphorylase"/>
    <property type="match status" value="1"/>
</dbReference>
<dbReference type="PANTHER" id="PTHR45947:SF3">
    <property type="entry name" value="SULFOQUINOVOSYL TRANSFERASE SQD2"/>
    <property type="match status" value="1"/>
</dbReference>
<dbReference type="AlphaFoldDB" id="A0A429ZLE1"/>
<dbReference type="Gene3D" id="3.40.50.2000">
    <property type="entry name" value="Glycogen Phosphorylase B"/>
    <property type="match status" value="2"/>
</dbReference>
<dbReference type="Proteomes" id="UP000287239">
    <property type="component" value="Unassembled WGS sequence"/>
</dbReference>
<keyword evidence="3" id="KW-0808">Transferase</keyword>
<dbReference type="GO" id="GO:0016758">
    <property type="term" value="F:hexosyltransferase activity"/>
    <property type="evidence" value="ECO:0007669"/>
    <property type="project" value="TreeGrafter"/>
</dbReference>
<evidence type="ECO:0000259" key="1">
    <source>
        <dbReference type="Pfam" id="PF00534"/>
    </source>
</evidence>
<dbReference type="InterPro" id="IPR001296">
    <property type="entry name" value="Glyco_trans_1"/>
</dbReference>
<proteinExistence type="predicted"/>
<feature type="domain" description="Glycosyl transferase family 1" evidence="1">
    <location>
        <begin position="194"/>
        <end position="344"/>
    </location>
</feature>
<dbReference type="EMBL" id="NGJU01000014">
    <property type="protein sequence ID" value="RST94520.1"/>
    <property type="molecule type" value="Genomic_DNA"/>
</dbReference>
<protein>
    <submittedName>
        <fullName evidence="3">1,2-diacylglycerol 3-glucosyltransferase</fullName>
    </submittedName>
</protein>
<dbReference type="RefSeq" id="WP_126780583.1">
    <property type="nucleotide sequence ID" value="NZ_NGJU01000014.1"/>
</dbReference>
<name>A0A429ZLE1_9ENTE</name>
<evidence type="ECO:0000313" key="4">
    <source>
        <dbReference type="Proteomes" id="UP000287239"/>
    </source>
</evidence>
<dbReference type="OrthoDB" id="9802525at2"/>
<dbReference type="PANTHER" id="PTHR45947">
    <property type="entry name" value="SULFOQUINOVOSYL TRANSFERASE SQD2"/>
    <property type="match status" value="1"/>
</dbReference>
<comment type="caution">
    <text evidence="3">The sequence shown here is derived from an EMBL/GenBank/DDBJ whole genome shotgun (WGS) entry which is preliminary data.</text>
</comment>
<gene>
    <name evidence="3" type="ORF">CBF35_09715</name>
</gene>
<keyword evidence="4" id="KW-1185">Reference proteome</keyword>
<organism evidence="3 4">
    <name type="scientific">Vagococcus salmoninarum</name>
    <dbReference type="NCBI Taxonomy" id="2739"/>
    <lineage>
        <taxon>Bacteria</taxon>
        <taxon>Bacillati</taxon>
        <taxon>Bacillota</taxon>
        <taxon>Bacilli</taxon>
        <taxon>Lactobacillales</taxon>
        <taxon>Enterococcaceae</taxon>
        <taxon>Vagococcus</taxon>
    </lineage>
</organism>
<sequence>MKIGFFTDTYFPQVSGVATSIKTLKEELEKRGHDVFIFTTSDPKADEAELGIIRMPSIPFISFKDRRVVVSGMIDAYEKAKKYHLDIIHTHTEFGTGWLGKYIAKRLKIPVVHTYHTMYEDYLHYIAHGKLIRPYHVKQASRAFCRNASGIVCPSERVVTKLEQYNVQAPLSIIPTGVNLSQFEESATQDNQISIREEHGLSQEDVILLSLSRLSYEKNIHTLIKGLPEIVAAIPQAKLLIVGNGPYLPELEALRATLNLTEAIIFVGEVNHDQVGRYYRQADYFVNASDSESQGLTYIEALAASTKLVVKHNDYLAQLIVDPSLGKTFTEDEDFASAFIEYYQSQPVDNPVLRQEKLYEISSENFGAKIERFYEEAQSYFETHVRDVIEESLEDKQNDEKLLLPLKLFKKKD</sequence>
<dbReference type="InterPro" id="IPR050194">
    <property type="entry name" value="Glycosyltransferase_grp1"/>
</dbReference>
<dbReference type="GeneID" id="98568647"/>
<dbReference type="FunFam" id="3.40.50.2000:FF:000136">
    <property type="entry name" value="Glycosyl transferase, group 1"/>
    <property type="match status" value="1"/>
</dbReference>
<feature type="domain" description="Glycosyltransferase subfamily 4-like N-terminal" evidence="2">
    <location>
        <begin position="14"/>
        <end position="181"/>
    </location>
</feature>
<accession>A0A429ZLE1</accession>
<evidence type="ECO:0000313" key="3">
    <source>
        <dbReference type="EMBL" id="RST94520.1"/>
    </source>
</evidence>
<dbReference type="InterPro" id="IPR028098">
    <property type="entry name" value="Glyco_trans_4-like_N"/>
</dbReference>
<evidence type="ECO:0000259" key="2">
    <source>
        <dbReference type="Pfam" id="PF13439"/>
    </source>
</evidence>